<organism evidence="4 5">
    <name type="scientific">Haloquadratum walsbyi J07HQW2</name>
    <dbReference type="NCBI Taxonomy" id="1238425"/>
    <lineage>
        <taxon>Archaea</taxon>
        <taxon>Methanobacteriati</taxon>
        <taxon>Methanobacteriota</taxon>
        <taxon>Stenosarchaea group</taxon>
        <taxon>Halobacteria</taxon>
        <taxon>Halobacteriales</taxon>
        <taxon>Haloferacaceae</taxon>
        <taxon>Haloquadratum</taxon>
    </lineage>
</organism>
<dbReference type="Gene3D" id="3.60.10.10">
    <property type="entry name" value="Endonuclease/exonuclease/phosphatase"/>
    <property type="match status" value="1"/>
</dbReference>
<dbReference type="InterPro" id="IPR036691">
    <property type="entry name" value="Endo/exonu/phosph_ase_sf"/>
</dbReference>
<gene>
    <name evidence="4" type="ORF">J07HQW2_03624</name>
</gene>
<dbReference type="HOGENOM" id="CLU_442561_0_0_2"/>
<name>U1NJL1_9EURY</name>
<dbReference type="PANTHER" id="PTHR14859:SF1">
    <property type="entry name" value="PGAP2-INTERACTING PROTEIN"/>
    <property type="match status" value="1"/>
</dbReference>
<dbReference type="EMBL" id="KE356561">
    <property type="protein sequence ID" value="ERG97138.1"/>
    <property type="molecule type" value="Genomic_DNA"/>
</dbReference>
<dbReference type="Proteomes" id="UP000030710">
    <property type="component" value="Unassembled WGS sequence"/>
</dbReference>
<dbReference type="AlphaFoldDB" id="U1NJL1"/>
<feature type="transmembrane region" description="Helical" evidence="2">
    <location>
        <begin position="20"/>
        <end position="38"/>
    </location>
</feature>
<feature type="domain" description="Endonuclease/exonuclease/phosphatase" evidence="3">
    <location>
        <begin position="408"/>
        <end position="619"/>
    </location>
</feature>
<evidence type="ECO:0000313" key="4">
    <source>
        <dbReference type="EMBL" id="ERG97138.1"/>
    </source>
</evidence>
<keyword evidence="2" id="KW-0812">Transmembrane</keyword>
<evidence type="ECO:0000313" key="5">
    <source>
        <dbReference type="Proteomes" id="UP000030710"/>
    </source>
</evidence>
<dbReference type="PANTHER" id="PTHR14859">
    <property type="entry name" value="CALCOFLUOR WHITE HYPERSENSITIVE PROTEIN PRECURSOR"/>
    <property type="match status" value="1"/>
</dbReference>
<dbReference type="Pfam" id="PF03372">
    <property type="entry name" value="Exo_endo_phos"/>
    <property type="match status" value="1"/>
</dbReference>
<dbReference type="InterPro" id="IPR051916">
    <property type="entry name" value="GPI-anchor_lipid_remodeler"/>
</dbReference>
<dbReference type="eggNOG" id="arCOG02207">
    <property type="taxonomic scope" value="Archaea"/>
</dbReference>
<sequence>MRDTLSACCLVPYINVSQPFVRAVFIVSVLIITTKRVITRVFILNFSTAGPNATALLACTLVTGITVPIVLRSYSTQREWVLIFLTAVGILISFSTMPIISLLGAAVAIISLTSLLIVETSMLDQHIGVATGLGVLTIIMTRAIAGAVSLYATTVGRVGIVGIVFLLIFVSLARGDEATDQFITTTTLPSFAPLAGVLLLCSAWLAAPVASAQWAGYPYFSAVVYSVGGLTTGIVIVAVQPLSLVQRTILADLSVITGIAGILTGGMFGAAGTVLAATSVPILASTGGRNQMEVWHVGIFTACVQGACLAMLFGFVFALNAAFAPGGMFLEGRAVSFMTGLTVLIALTAFAVSIRTPSNDSESSTTGYIQTRRSMLACLATGSISTIAAWRSAPQMEHTTETELRVATYNIRRYFDPTGAYNLESVANVLQAQRAGIIGLQETTGTRLTTGHTHGVRWLAARLGYHHAIAPSTSAEGYGVALLSTYPITHSQTISLPQTDGPPRDALHAVVDHPRGLLSIVVAHLDTAGQIRVRQTAKIQHFLDGTDPAVVLGDFNATPTEQPIRLMSQSFVDAWDRTGRQNGETFETPTPSRRIDYVFVRGLTVQNASTFGTTAESDHRGVRATLSRGPEGDSSSN</sequence>
<feature type="transmembrane region" description="Helical" evidence="2">
    <location>
        <begin position="297"/>
        <end position="323"/>
    </location>
</feature>
<feature type="transmembrane region" description="Helical" evidence="2">
    <location>
        <begin position="158"/>
        <end position="175"/>
    </location>
</feature>
<feature type="transmembrane region" description="Helical" evidence="2">
    <location>
        <begin position="251"/>
        <end position="277"/>
    </location>
</feature>
<feature type="transmembrane region" description="Helical" evidence="2">
    <location>
        <begin position="50"/>
        <end position="71"/>
    </location>
</feature>
<keyword evidence="2" id="KW-1133">Transmembrane helix</keyword>
<evidence type="ECO:0000259" key="3">
    <source>
        <dbReference type="Pfam" id="PF03372"/>
    </source>
</evidence>
<protein>
    <submittedName>
        <fullName evidence="4">Metal-dependent hydrolase</fullName>
    </submittedName>
</protein>
<accession>U1NJL1</accession>
<dbReference type="GO" id="GO:0006506">
    <property type="term" value="P:GPI anchor biosynthetic process"/>
    <property type="evidence" value="ECO:0007669"/>
    <property type="project" value="TreeGrafter"/>
</dbReference>
<feature type="transmembrane region" description="Helical" evidence="2">
    <location>
        <begin position="219"/>
        <end position="239"/>
    </location>
</feature>
<feature type="transmembrane region" description="Helical" evidence="2">
    <location>
        <begin position="128"/>
        <end position="152"/>
    </location>
</feature>
<reference evidence="4 5" key="1">
    <citation type="journal article" date="2013" name="PLoS ONE">
        <title>Assembly-driven community genomics of a hypersaline microbial ecosystem.</title>
        <authorList>
            <person name="Podell S."/>
            <person name="Ugalde J.A."/>
            <person name="Narasingarao P."/>
            <person name="Banfield J.F."/>
            <person name="Heidelberg K.B."/>
            <person name="Allen E.E."/>
        </authorList>
    </citation>
    <scope>NUCLEOTIDE SEQUENCE [LARGE SCALE GENOMIC DNA]</scope>
    <source>
        <strain evidence="5">J07HQW2</strain>
    </source>
</reference>
<keyword evidence="4" id="KW-0378">Hydrolase</keyword>
<dbReference type="InterPro" id="IPR005135">
    <property type="entry name" value="Endo/exonuclease/phosphatase"/>
</dbReference>
<evidence type="ECO:0000256" key="2">
    <source>
        <dbReference type="SAM" id="Phobius"/>
    </source>
</evidence>
<dbReference type="STRING" id="1238425.J07HQW2_03624"/>
<feature type="transmembrane region" description="Helical" evidence="2">
    <location>
        <begin position="187"/>
        <end position="207"/>
    </location>
</feature>
<feature type="region of interest" description="Disordered" evidence="1">
    <location>
        <begin position="611"/>
        <end position="637"/>
    </location>
</feature>
<proteinExistence type="predicted"/>
<dbReference type="SUPFAM" id="SSF56219">
    <property type="entry name" value="DNase I-like"/>
    <property type="match status" value="1"/>
</dbReference>
<dbReference type="GO" id="GO:0016020">
    <property type="term" value="C:membrane"/>
    <property type="evidence" value="ECO:0007669"/>
    <property type="project" value="GOC"/>
</dbReference>
<feature type="transmembrane region" description="Helical" evidence="2">
    <location>
        <begin position="335"/>
        <end position="354"/>
    </location>
</feature>
<dbReference type="GO" id="GO:0016787">
    <property type="term" value="F:hydrolase activity"/>
    <property type="evidence" value="ECO:0007669"/>
    <property type="project" value="UniProtKB-KW"/>
</dbReference>
<feature type="transmembrane region" description="Helical" evidence="2">
    <location>
        <begin position="83"/>
        <end position="116"/>
    </location>
</feature>
<evidence type="ECO:0000256" key="1">
    <source>
        <dbReference type="SAM" id="MobiDB-lite"/>
    </source>
</evidence>
<keyword evidence="2" id="KW-0472">Membrane</keyword>